<protein>
    <submittedName>
        <fullName evidence="3">Eukaryotic translation initiation factor 3 subunit H</fullName>
    </submittedName>
</protein>
<keyword evidence="3" id="KW-0648">Protein biosynthesis</keyword>
<sequence length="122" mass="14405">MLTFFQQPLGEEPSASMDRVDDMSQDIVKYNTYSRNLSKQRQQKHQYLQRRQQENAQRQSRGEPPLPEEDISKMFKPPQPPPRMDTLLIAETPSKLHQPPLLPSQELRFCFVIIYTIILKLH</sequence>
<evidence type="ECO:0000313" key="3">
    <source>
        <dbReference type="EMBL" id="GLD60729.1"/>
    </source>
</evidence>
<comment type="caution">
    <text evidence="3">The sequence shown here is derived from an EMBL/GenBank/DDBJ whole genome shotgun (WGS) entry which is preliminary data.</text>
</comment>
<evidence type="ECO:0000313" key="4">
    <source>
        <dbReference type="Proteomes" id="UP001279410"/>
    </source>
</evidence>
<name>A0AAD3MW21_LATJO</name>
<gene>
    <name evidence="3" type="ORF">AKAME5_002902400</name>
</gene>
<evidence type="ECO:0000259" key="2">
    <source>
        <dbReference type="Pfam" id="PF19445"/>
    </source>
</evidence>
<dbReference type="Proteomes" id="UP001279410">
    <property type="component" value="Unassembled WGS sequence"/>
</dbReference>
<dbReference type="Pfam" id="PF19445">
    <property type="entry name" value="eIF3h_C"/>
    <property type="match status" value="1"/>
</dbReference>
<dbReference type="AlphaFoldDB" id="A0AAD3MW21"/>
<dbReference type="InterPro" id="IPR045810">
    <property type="entry name" value="eIF3h_C"/>
</dbReference>
<keyword evidence="3" id="KW-0396">Initiation factor</keyword>
<feature type="region of interest" description="Disordered" evidence="1">
    <location>
        <begin position="1"/>
        <end position="86"/>
    </location>
</feature>
<proteinExistence type="predicted"/>
<dbReference type="GO" id="GO:0003743">
    <property type="term" value="F:translation initiation factor activity"/>
    <property type="evidence" value="ECO:0007669"/>
    <property type="project" value="UniProtKB-KW"/>
</dbReference>
<keyword evidence="4" id="KW-1185">Reference proteome</keyword>
<reference evidence="3" key="1">
    <citation type="submission" date="2022-08" db="EMBL/GenBank/DDBJ databases">
        <title>Genome sequencing of akame (Lates japonicus).</title>
        <authorList>
            <person name="Hashiguchi Y."/>
            <person name="Takahashi H."/>
        </authorList>
    </citation>
    <scope>NUCLEOTIDE SEQUENCE</scope>
    <source>
        <strain evidence="3">Kochi</strain>
    </source>
</reference>
<organism evidence="3 4">
    <name type="scientific">Lates japonicus</name>
    <name type="common">Japanese lates</name>
    <dbReference type="NCBI Taxonomy" id="270547"/>
    <lineage>
        <taxon>Eukaryota</taxon>
        <taxon>Metazoa</taxon>
        <taxon>Chordata</taxon>
        <taxon>Craniata</taxon>
        <taxon>Vertebrata</taxon>
        <taxon>Euteleostomi</taxon>
        <taxon>Actinopterygii</taxon>
        <taxon>Neopterygii</taxon>
        <taxon>Teleostei</taxon>
        <taxon>Neoteleostei</taxon>
        <taxon>Acanthomorphata</taxon>
        <taxon>Carangaria</taxon>
        <taxon>Carangaria incertae sedis</taxon>
        <taxon>Centropomidae</taxon>
        <taxon>Lates</taxon>
    </lineage>
</organism>
<evidence type="ECO:0000256" key="1">
    <source>
        <dbReference type="SAM" id="MobiDB-lite"/>
    </source>
</evidence>
<feature type="domain" description="eIF3h C-terminal" evidence="2">
    <location>
        <begin position="15"/>
        <end position="92"/>
    </location>
</feature>
<accession>A0AAD3MW21</accession>
<dbReference type="EMBL" id="BRZM01004951">
    <property type="protein sequence ID" value="GLD60729.1"/>
    <property type="molecule type" value="Genomic_DNA"/>
</dbReference>